<dbReference type="Proteomes" id="UP000243723">
    <property type="component" value="Unassembled WGS sequence"/>
</dbReference>
<dbReference type="InterPro" id="IPR051642">
    <property type="entry name" value="SWI6-like"/>
</dbReference>
<dbReference type="GO" id="GO:0003677">
    <property type="term" value="F:DNA binding"/>
    <property type="evidence" value="ECO:0007669"/>
    <property type="project" value="InterPro"/>
</dbReference>
<dbReference type="InterPro" id="IPR003163">
    <property type="entry name" value="Tscrpt_reg_HTH_APSES-type"/>
</dbReference>
<dbReference type="PROSITE" id="PS51299">
    <property type="entry name" value="HTH_APSES"/>
    <property type="match status" value="1"/>
</dbReference>
<keyword evidence="4" id="KW-1185">Reference proteome</keyword>
<feature type="compositionally biased region" description="Polar residues" evidence="1">
    <location>
        <begin position="272"/>
        <end position="287"/>
    </location>
</feature>
<feature type="domain" description="HTH APSES-type" evidence="2">
    <location>
        <begin position="80"/>
        <end position="198"/>
    </location>
</feature>
<feature type="region of interest" description="Disordered" evidence="1">
    <location>
        <begin position="237"/>
        <end position="446"/>
    </location>
</feature>
<evidence type="ECO:0000313" key="4">
    <source>
        <dbReference type="Proteomes" id="UP000243723"/>
    </source>
</evidence>
<dbReference type="InterPro" id="IPR036887">
    <property type="entry name" value="HTH_APSES_sf"/>
</dbReference>
<dbReference type="AlphaFoldDB" id="A0A2P8A2V2"/>
<evidence type="ECO:0000256" key="1">
    <source>
        <dbReference type="SAM" id="MobiDB-lite"/>
    </source>
</evidence>
<protein>
    <recommendedName>
        <fullName evidence="2">HTH APSES-type domain-containing protein</fullName>
    </recommendedName>
</protein>
<comment type="caution">
    <text evidence="3">The sequence shown here is derived from an EMBL/GenBank/DDBJ whole genome shotgun (WGS) entry which is preliminary data.</text>
</comment>
<evidence type="ECO:0000259" key="2">
    <source>
        <dbReference type="PROSITE" id="PS51299"/>
    </source>
</evidence>
<reference evidence="3 4" key="1">
    <citation type="submission" date="2017-05" db="EMBL/GenBank/DDBJ databases">
        <title>Draft genome sequence of Elsinoe australis.</title>
        <authorList>
            <person name="Cheng Q."/>
        </authorList>
    </citation>
    <scope>NUCLEOTIDE SEQUENCE [LARGE SCALE GENOMIC DNA]</scope>
    <source>
        <strain evidence="3 4">NL1</strain>
    </source>
</reference>
<dbReference type="GO" id="GO:0033309">
    <property type="term" value="C:SBF transcription complex"/>
    <property type="evidence" value="ECO:0007669"/>
    <property type="project" value="TreeGrafter"/>
</dbReference>
<name>A0A2P8A2V2_9PEZI</name>
<dbReference type="GO" id="GO:0030907">
    <property type="term" value="C:MBF transcription complex"/>
    <property type="evidence" value="ECO:0007669"/>
    <property type="project" value="TreeGrafter"/>
</dbReference>
<evidence type="ECO:0000313" key="3">
    <source>
        <dbReference type="EMBL" id="PSK54765.1"/>
    </source>
</evidence>
<dbReference type="STRING" id="40998.A0A2P8A2V2"/>
<dbReference type="PANTHER" id="PTHR43828:SF5">
    <property type="entry name" value="TRANSCRIPTIONAL REPRESSOR XBP1"/>
    <property type="match status" value="1"/>
</dbReference>
<accession>A0A2P8A2V2</accession>
<dbReference type="Gene3D" id="3.10.260.10">
    <property type="entry name" value="Transcription regulator HTH, APSES-type DNA-binding domain"/>
    <property type="match status" value="1"/>
</dbReference>
<organism evidence="3 4">
    <name type="scientific">Elsinoe australis</name>
    <dbReference type="NCBI Taxonomy" id="40998"/>
    <lineage>
        <taxon>Eukaryota</taxon>
        <taxon>Fungi</taxon>
        <taxon>Dikarya</taxon>
        <taxon>Ascomycota</taxon>
        <taxon>Pezizomycotina</taxon>
        <taxon>Dothideomycetes</taxon>
        <taxon>Dothideomycetidae</taxon>
        <taxon>Myriangiales</taxon>
        <taxon>Elsinoaceae</taxon>
        <taxon>Elsinoe</taxon>
    </lineage>
</organism>
<dbReference type="SUPFAM" id="SSF54616">
    <property type="entry name" value="DNA-binding domain of Mlu1-box binding protein MBP1"/>
    <property type="match status" value="1"/>
</dbReference>
<proteinExistence type="predicted"/>
<dbReference type="GO" id="GO:0000981">
    <property type="term" value="F:DNA-binding transcription factor activity, RNA polymerase II-specific"/>
    <property type="evidence" value="ECO:0007669"/>
    <property type="project" value="UniProtKB-ARBA"/>
</dbReference>
<dbReference type="OrthoDB" id="3926695at2759"/>
<dbReference type="EMBL" id="NHZQ01000072">
    <property type="protein sequence ID" value="PSK54765.1"/>
    <property type="molecule type" value="Genomic_DNA"/>
</dbReference>
<feature type="compositionally biased region" description="Polar residues" evidence="1">
    <location>
        <begin position="240"/>
        <end position="250"/>
    </location>
</feature>
<sequence length="558" mass="61651">MPARAKPSSTTAFKPHPVTRSVNFPPYELADRDVSLTKEERAFLYSEWRRFQLQQYTDSDNLIGETAYMVPYNGSGQSGPTLEELTGKKRFDFFAYTFTMPKTHDQWSIMWDHETGLVRTAGIFKPLGHVKSAPKTALECSEGLLKIAANVNGGRVDIQGYWVPFEAAFELSTKFAYEIRAVLYPLFGPAILHKCLPKDHHSFQQFAISTTTVQRCRQNLLNMPRIAVSIANSPAAGHSRSFSAATSGTSQKQRPKRKARAKQPLIIDTDNETASEYPSSEADSSVYSRADSPPLSPKSLPTCRSWTPLNPHPSPSPSIASIQATRKCTTKNRVQKKAPIPRSLPKTVPATKLPERPITSASYTSATSLSTTTTSGSPSSFPASASAKDLNKVSTEPTKKRPTATPASPFILEAPVHRPTKRPKPCKDSADHSGGFNRLPPPRQPTAREWSDIKLQQFLAKQKVHFGGVGKEIGKGKDAEMDMTKPDKDKGGRMHLTDLKAAIWLVEMARGGSIAKWDDKEVLAEAVRLREVRMEWLDEIMEGGEDREGEVDAEGETE</sequence>
<dbReference type="PANTHER" id="PTHR43828">
    <property type="entry name" value="ASPARAGINASE"/>
    <property type="match status" value="1"/>
</dbReference>
<feature type="compositionally biased region" description="Low complexity" evidence="1">
    <location>
        <begin position="359"/>
        <end position="387"/>
    </location>
</feature>
<gene>
    <name evidence="3" type="ORF">B9Z65_3854</name>
</gene>